<evidence type="ECO:0000313" key="1">
    <source>
        <dbReference type="EMBL" id="MDG0811836.1"/>
    </source>
</evidence>
<name>A0A9X4KVB1_9BACL</name>
<dbReference type="RefSeq" id="WP_277534683.1">
    <property type="nucleotide sequence ID" value="NZ_JAPDIA010000007.1"/>
</dbReference>
<organism evidence="1 2">
    <name type="scientific">Cohnella rhizosphaerae</name>
    <dbReference type="NCBI Taxonomy" id="1457232"/>
    <lineage>
        <taxon>Bacteria</taxon>
        <taxon>Bacillati</taxon>
        <taxon>Bacillota</taxon>
        <taxon>Bacilli</taxon>
        <taxon>Bacillales</taxon>
        <taxon>Paenibacillaceae</taxon>
        <taxon>Cohnella</taxon>
    </lineage>
</organism>
<dbReference type="AlphaFoldDB" id="A0A9X4KVB1"/>
<evidence type="ECO:0000313" key="2">
    <source>
        <dbReference type="Proteomes" id="UP001153404"/>
    </source>
</evidence>
<dbReference type="EMBL" id="JAPDIA010000007">
    <property type="protein sequence ID" value="MDG0811836.1"/>
    <property type="molecule type" value="Genomic_DNA"/>
</dbReference>
<proteinExistence type="predicted"/>
<sequence length="93" mass="11171">MNNIGYRNYVHKFYIAEQLQNFKIEHNINLYSWDSIIVALYFAGVRKYRIKNVEFYKNIKSSRRLTKLASVKMALIPLFHLISHEVEICMENE</sequence>
<accession>A0A9X4KVB1</accession>
<keyword evidence="2" id="KW-1185">Reference proteome</keyword>
<reference evidence="1" key="1">
    <citation type="submission" date="2022-10" db="EMBL/GenBank/DDBJ databases">
        <title>Comparative genomic analysis of Cohnella hashimotonis sp. nov., isolated from the International Space Station.</title>
        <authorList>
            <person name="Simpson A."/>
            <person name="Venkateswaran K."/>
        </authorList>
    </citation>
    <scope>NUCLEOTIDE SEQUENCE</scope>
    <source>
        <strain evidence="1">DSM 28161</strain>
    </source>
</reference>
<comment type="caution">
    <text evidence="1">The sequence shown here is derived from an EMBL/GenBank/DDBJ whole genome shotgun (WGS) entry which is preliminary data.</text>
</comment>
<gene>
    <name evidence="1" type="ORF">OMP40_22530</name>
</gene>
<dbReference type="Proteomes" id="UP001153404">
    <property type="component" value="Unassembled WGS sequence"/>
</dbReference>
<protein>
    <submittedName>
        <fullName evidence="1">Uncharacterized protein</fullName>
    </submittedName>
</protein>